<dbReference type="CTD" id="10253"/>
<gene>
    <name evidence="10" type="primary">spry2</name>
</gene>
<feature type="region of interest" description="Disordered" evidence="8">
    <location>
        <begin position="1"/>
        <end position="183"/>
    </location>
</feature>
<proteinExistence type="inferred from homology"/>
<evidence type="ECO:0000256" key="6">
    <source>
        <dbReference type="ARBA" id="ARBA00022490"/>
    </source>
</evidence>
<dbReference type="GeneID" id="105911777"/>
<dbReference type="Pfam" id="PF05210">
    <property type="entry name" value="Sprouty"/>
    <property type="match status" value="1"/>
</dbReference>
<feature type="compositionally biased region" description="Polar residues" evidence="8">
    <location>
        <begin position="138"/>
        <end position="148"/>
    </location>
</feature>
<dbReference type="Proteomes" id="UP000515152">
    <property type="component" value="Chromosome 21"/>
</dbReference>
<evidence type="ECO:0000256" key="4">
    <source>
        <dbReference type="ARBA" id="ARBA00018854"/>
    </source>
</evidence>
<dbReference type="GO" id="GO:0060841">
    <property type="term" value="P:venous blood vessel development"/>
    <property type="evidence" value="ECO:0007669"/>
    <property type="project" value="Ensembl"/>
</dbReference>
<evidence type="ECO:0000256" key="1">
    <source>
        <dbReference type="ARBA" id="ARBA00004370"/>
    </source>
</evidence>
<dbReference type="GO" id="GO:0005829">
    <property type="term" value="C:cytosol"/>
    <property type="evidence" value="ECO:0007669"/>
    <property type="project" value="TreeGrafter"/>
</dbReference>
<dbReference type="GO" id="GO:0009953">
    <property type="term" value="P:dorsal/ventral pattern formation"/>
    <property type="evidence" value="ECO:0007669"/>
    <property type="project" value="Ensembl"/>
</dbReference>
<keyword evidence="7" id="KW-0472">Membrane</keyword>
<dbReference type="PANTHER" id="PTHR12365:SF8">
    <property type="entry name" value="PROTEIN SPROUTY HOMOLOG 2"/>
    <property type="match status" value="1"/>
</dbReference>
<accession>A0A6P3WE62</accession>
<evidence type="ECO:0000313" key="9">
    <source>
        <dbReference type="Proteomes" id="UP000515152"/>
    </source>
</evidence>
<dbReference type="PANTHER" id="PTHR12365">
    <property type="entry name" value="SPROUTY"/>
    <property type="match status" value="1"/>
</dbReference>
<dbReference type="GO" id="GO:0046580">
    <property type="term" value="P:negative regulation of Ras protein signal transduction"/>
    <property type="evidence" value="ECO:0007669"/>
    <property type="project" value="TreeGrafter"/>
</dbReference>
<dbReference type="GO" id="GO:0048513">
    <property type="term" value="P:animal organ development"/>
    <property type="evidence" value="ECO:0007669"/>
    <property type="project" value="TreeGrafter"/>
</dbReference>
<sequence>METRTQNGGVGGSITGGLLRALRDGGGRPQTGDLSEPLREPPVLSLDQIRSVRNSNEYTEGPTVAPPRPLSSQGKPEAASGMGPTAQSVTLTQSESSLEQQQRAPQRTSTYPPPTHFVPQEAPGRSSSMESSRAPCVRTSTGSTSSEQRLLGGSPVIPDRVVRVQPPKRSEIKPDDLKPLSPNVAGGGRGDIEGLGKHAYHCEDCGRCKCKECTRPRHLPTCWLCGQRCLCSAENTVEYGTCVCCVKGLFYHCSTDDEDTCADKPFSCSQAHCCARWSALGALTLLLPCLLCYLPAKSCLTLCQGCHDRAKRPGCRCKNTNVVHCKNIDKPT</sequence>
<dbReference type="RefSeq" id="XP_012696064.1">
    <property type="nucleotide sequence ID" value="XM_012840610.3"/>
</dbReference>
<evidence type="ECO:0000256" key="5">
    <source>
        <dbReference type="ARBA" id="ARBA00022473"/>
    </source>
</evidence>
<dbReference type="OrthoDB" id="10038884at2759"/>
<organism evidence="9 10">
    <name type="scientific">Clupea harengus</name>
    <name type="common">Atlantic herring</name>
    <dbReference type="NCBI Taxonomy" id="7950"/>
    <lineage>
        <taxon>Eukaryota</taxon>
        <taxon>Metazoa</taxon>
        <taxon>Chordata</taxon>
        <taxon>Craniata</taxon>
        <taxon>Vertebrata</taxon>
        <taxon>Euteleostomi</taxon>
        <taxon>Actinopterygii</taxon>
        <taxon>Neopterygii</taxon>
        <taxon>Teleostei</taxon>
        <taxon>Clupei</taxon>
        <taxon>Clupeiformes</taxon>
        <taxon>Clupeoidei</taxon>
        <taxon>Clupeidae</taxon>
        <taxon>Clupea</taxon>
    </lineage>
</organism>
<comment type="subcellular location">
    <subcellularLocation>
        <location evidence="2">Cytoplasm</location>
    </subcellularLocation>
    <subcellularLocation>
        <location evidence="1">Membrane</location>
    </subcellularLocation>
</comment>
<dbReference type="InterPro" id="IPR051192">
    <property type="entry name" value="Sprouty_domain"/>
</dbReference>
<dbReference type="GO" id="GO:0040037">
    <property type="term" value="P:negative regulation of fibroblast growth factor receptor signaling pathway"/>
    <property type="evidence" value="ECO:0007669"/>
    <property type="project" value="Ensembl"/>
</dbReference>
<comment type="similarity">
    <text evidence="3">Belongs to the sprouty family.</text>
</comment>
<dbReference type="AlphaFoldDB" id="A0A6P3WE62"/>
<dbReference type="GO" id="GO:0016020">
    <property type="term" value="C:membrane"/>
    <property type="evidence" value="ECO:0007669"/>
    <property type="project" value="UniProtKB-SubCell"/>
</dbReference>
<dbReference type="PROSITE" id="PS51227">
    <property type="entry name" value="SPR"/>
    <property type="match status" value="1"/>
</dbReference>
<reference evidence="10" key="1">
    <citation type="submission" date="2025-08" db="UniProtKB">
        <authorList>
            <consortium name="RefSeq"/>
        </authorList>
    </citation>
    <scope>IDENTIFICATION</scope>
</reference>
<dbReference type="InterPro" id="IPR007875">
    <property type="entry name" value="Sprouty"/>
</dbReference>
<keyword evidence="9" id="KW-1185">Reference proteome</keyword>
<evidence type="ECO:0000256" key="8">
    <source>
        <dbReference type="SAM" id="MobiDB-lite"/>
    </source>
</evidence>
<evidence type="ECO:0000256" key="7">
    <source>
        <dbReference type="ARBA" id="ARBA00023136"/>
    </source>
</evidence>
<name>A0A6P3WE62_CLUHA</name>
<keyword evidence="5" id="KW-0217">Developmental protein</keyword>
<protein>
    <recommendedName>
        <fullName evidence="4">Protein sprouty homolog 2</fullName>
    </recommendedName>
</protein>
<feature type="compositionally biased region" description="Basic and acidic residues" evidence="8">
    <location>
        <begin position="168"/>
        <end position="178"/>
    </location>
</feature>
<keyword evidence="6" id="KW-0963">Cytoplasm</keyword>
<feature type="compositionally biased region" description="Low complexity" evidence="8">
    <location>
        <begin position="90"/>
        <end position="102"/>
    </location>
</feature>
<evidence type="ECO:0000313" key="10">
    <source>
        <dbReference type="RefSeq" id="XP_012696064.1"/>
    </source>
</evidence>
<dbReference type="GO" id="GO:0001525">
    <property type="term" value="P:angiogenesis"/>
    <property type="evidence" value="ECO:0007669"/>
    <property type="project" value="Ensembl"/>
</dbReference>
<evidence type="ECO:0000256" key="2">
    <source>
        <dbReference type="ARBA" id="ARBA00004496"/>
    </source>
</evidence>
<dbReference type="KEGG" id="char:105911777"/>
<evidence type="ECO:0000256" key="3">
    <source>
        <dbReference type="ARBA" id="ARBA00010964"/>
    </source>
</evidence>